<dbReference type="Proteomes" id="UP000325081">
    <property type="component" value="Unassembled WGS sequence"/>
</dbReference>
<dbReference type="OrthoDB" id="565040at2759"/>
<gene>
    <name evidence="2" type="ORF">STAS_13395</name>
</gene>
<dbReference type="AlphaFoldDB" id="A0A5A7PWV7"/>
<keyword evidence="1" id="KW-0812">Transmembrane</keyword>
<dbReference type="PANTHER" id="PTHR35748">
    <property type="entry name" value="OS05G0358400 PROTEIN"/>
    <property type="match status" value="1"/>
</dbReference>
<sequence>ISSFIEREHEFRFLAVTPETFYGLFYTTPSVLCACYSDEEYFMNRCEGNKEILYQRYSMALSRFGWMISYPVAFIFAIACWQQKILSEAAYENFLYHTFLGDRKTTIREYLATSGSSIMEEEPPEQLKHRYGG</sequence>
<name>A0A5A7PWV7_STRAF</name>
<feature type="transmembrane region" description="Helical" evidence="1">
    <location>
        <begin position="64"/>
        <end position="81"/>
    </location>
</feature>
<keyword evidence="1" id="KW-1133">Transmembrane helix</keyword>
<organism evidence="2 3">
    <name type="scientific">Striga asiatica</name>
    <name type="common">Asiatic witchweed</name>
    <name type="synonym">Buchnera asiatica</name>
    <dbReference type="NCBI Taxonomy" id="4170"/>
    <lineage>
        <taxon>Eukaryota</taxon>
        <taxon>Viridiplantae</taxon>
        <taxon>Streptophyta</taxon>
        <taxon>Embryophyta</taxon>
        <taxon>Tracheophyta</taxon>
        <taxon>Spermatophyta</taxon>
        <taxon>Magnoliopsida</taxon>
        <taxon>eudicotyledons</taxon>
        <taxon>Gunneridae</taxon>
        <taxon>Pentapetalae</taxon>
        <taxon>asterids</taxon>
        <taxon>lamiids</taxon>
        <taxon>Lamiales</taxon>
        <taxon>Orobanchaceae</taxon>
        <taxon>Buchnereae</taxon>
        <taxon>Striga</taxon>
    </lineage>
</organism>
<accession>A0A5A7PWV7</accession>
<protein>
    <submittedName>
        <fullName evidence="2">Ureide permease 5</fullName>
    </submittedName>
</protein>
<dbReference type="EMBL" id="BKCP01005261">
    <property type="protein sequence ID" value="GER37012.1"/>
    <property type="molecule type" value="Genomic_DNA"/>
</dbReference>
<evidence type="ECO:0000256" key="1">
    <source>
        <dbReference type="SAM" id="Phobius"/>
    </source>
</evidence>
<proteinExistence type="predicted"/>
<evidence type="ECO:0000313" key="3">
    <source>
        <dbReference type="Proteomes" id="UP000325081"/>
    </source>
</evidence>
<keyword evidence="3" id="KW-1185">Reference proteome</keyword>
<comment type="caution">
    <text evidence="2">The sequence shown here is derived from an EMBL/GenBank/DDBJ whole genome shotgun (WGS) entry which is preliminary data.</text>
</comment>
<evidence type="ECO:0000313" key="2">
    <source>
        <dbReference type="EMBL" id="GER37012.1"/>
    </source>
</evidence>
<feature type="non-terminal residue" evidence="2">
    <location>
        <position position="1"/>
    </location>
</feature>
<reference evidence="3" key="1">
    <citation type="journal article" date="2019" name="Curr. Biol.">
        <title>Genome Sequence of Striga asiatica Provides Insight into the Evolution of Plant Parasitism.</title>
        <authorList>
            <person name="Yoshida S."/>
            <person name="Kim S."/>
            <person name="Wafula E.K."/>
            <person name="Tanskanen J."/>
            <person name="Kim Y.M."/>
            <person name="Honaas L."/>
            <person name="Yang Z."/>
            <person name="Spallek T."/>
            <person name="Conn C.E."/>
            <person name="Ichihashi Y."/>
            <person name="Cheong K."/>
            <person name="Cui S."/>
            <person name="Der J.P."/>
            <person name="Gundlach H."/>
            <person name="Jiao Y."/>
            <person name="Hori C."/>
            <person name="Ishida J.K."/>
            <person name="Kasahara H."/>
            <person name="Kiba T."/>
            <person name="Kim M.S."/>
            <person name="Koo N."/>
            <person name="Laohavisit A."/>
            <person name="Lee Y.H."/>
            <person name="Lumba S."/>
            <person name="McCourt P."/>
            <person name="Mortimer J.C."/>
            <person name="Mutuku J.M."/>
            <person name="Nomura T."/>
            <person name="Sasaki-Sekimoto Y."/>
            <person name="Seto Y."/>
            <person name="Wang Y."/>
            <person name="Wakatake T."/>
            <person name="Sakakibara H."/>
            <person name="Demura T."/>
            <person name="Yamaguchi S."/>
            <person name="Yoneyama K."/>
            <person name="Manabe R.I."/>
            <person name="Nelson D.C."/>
            <person name="Schulman A.H."/>
            <person name="Timko M.P."/>
            <person name="dePamphilis C.W."/>
            <person name="Choi D."/>
            <person name="Shirasu K."/>
        </authorList>
    </citation>
    <scope>NUCLEOTIDE SEQUENCE [LARGE SCALE GENOMIC DNA]</scope>
    <source>
        <strain evidence="3">cv. UVA1</strain>
    </source>
</reference>
<keyword evidence="1" id="KW-0472">Membrane</keyword>
<dbReference type="PANTHER" id="PTHR35748:SF1">
    <property type="entry name" value="OS05G0358400 PROTEIN"/>
    <property type="match status" value="1"/>
</dbReference>